<dbReference type="Pfam" id="PF00425">
    <property type="entry name" value="Chorismate_bind"/>
    <property type="match status" value="1"/>
</dbReference>
<organism evidence="15 16">
    <name type="scientific">Poriferisphaera corsica</name>
    <dbReference type="NCBI Taxonomy" id="2528020"/>
    <lineage>
        <taxon>Bacteria</taxon>
        <taxon>Pseudomonadati</taxon>
        <taxon>Planctomycetota</taxon>
        <taxon>Phycisphaerae</taxon>
        <taxon>Phycisphaerales</taxon>
        <taxon>Phycisphaeraceae</taxon>
        <taxon>Poriferisphaera</taxon>
    </lineage>
</organism>
<dbReference type="SUPFAM" id="SSF56322">
    <property type="entry name" value="ADC synthase"/>
    <property type="match status" value="1"/>
</dbReference>
<evidence type="ECO:0000256" key="7">
    <source>
        <dbReference type="ARBA" id="ARBA00022822"/>
    </source>
</evidence>
<comment type="pathway">
    <text evidence="1 12">Amino-acid biosynthesis; L-tryptophan biosynthesis; L-tryptophan from chorismate: step 1/5.</text>
</comment>
<keyword evidence="8 12" id="KW-0057">Aromatic amino acid biosynthesis</keyword>
<evidence type="ECO:0000256" key="8">
    <source>
        <dbReference type="ARBA" id="ARBA00023141"/>
    </source>
</evidence>
<dbReference type="EC" id="4.1.3.27" evidence="4 12"/>
<name>A0A517YTI3_9BACT</name>
<dbReference type="GO" id="GO:0004049">
    <property type="term" value="F:anthranilate synthase activity"/>
    <property type="evidence" value="ECO:0007669"/>
    <property type="project" value="UniProtKB-EC"/>
</dbReference>
<dbReference type="UniPathway" id="UPA00035">
    <property type="reaction ID" value="UER00040"/>
</dbReference>
<evidence type="ECO:0000256" key="9">
    <source>
        <dbReference type="ARBA" id="ARBA00023239"/>
    </source>
</evidence>
<dbReference type="EMBL" id="CP036425">
    <property type="protein sequence ID" value="QDU33528.1"/>
    <property type="molecule type" value="Genomic_DNA"/>
</dbReference>
<dbReference type="GO" id="GO:0000162">
    <property type="term" value="P:L-tryptophan biosynthetic process"/>
    <property type="evidence" value="ECO:0007669"/>
    <property type="project" value="UniProtKB-UniPathway"/>
</dbReference>
<keyword evidence="12" id="KW-0479">Metal-binding</keyword>
<dbReference type="PANTHER" id="PTHR11236:SF9">
    <property type="entry name" value="ANTHRANILATE SYNTHASE COMPONENT 1"/>
    <property type="match status" value="1"/>
</dbReference>
<evidence type="ECO:0000313" key="15">
    <source>
        <dbReference type="EMBL" id="QDU33528.1"/>
    </source>
</evidence>
<dbReference type="InterPro" id="IPR019999">
    <property type="entry name" value="Anth_synth_I-like"/>
</dbReference>
<dbReference type="NCBIfam" id="TIGR00564">
    <property type="entry name" value="trpE_most"/>
    <property type="match status" value="1"/>
</dbReference>
<protein>
    <recommendedName>
        <fullName evidence="5 12">Anthranilate synthase component 1</fullName>
        <ecNumber evidence="4 12">4.1.3.27</ecNumber>
    </recommendedName>
</protein>
<comment type="similarity">
    <text evidence="2 12">Belongs to the anthranilate synthase component I family.</text>
</comment>
<dbReference type="InterPro" id="IPR005256">
    <property type="entry name" value="Anth_synth_I_PabB"/>
</dbReference>
<dbReference type="AlphaFoldDB" id="A0A517YTI3"/>
<dbReference type="Gene3D" id="3.60.120.10">
    <property type="entry name" value="Anthranilate synthase"/>
    <property type="match status" value="1"/>
</dbReference>
<evidence type="ECO:0000259" key="14">
    <source>
        <dbReference type="Pfam" id="PF04715"/>
    </source>
</evidence>
<dbReference type="RefSeq" id="WP_145076640.1">
    <property type="nucleotide sequence ID" value="NZ_CP036425.1"/>
</dbReference>
<evidence type="ECO:0000256" key="3">
    <source>
        <dbReference type="ARBA" id="ARBA00011575"/>
    </source>
</evidence>
<comment type="cofactor">
    <cofactor evidence="12">
        <name>Mg(2+)</name>
        <dbReference type="ChEBI" id="CHEBI:18420"/>
    </cofactor>
</comment>
<keyword evidence="6 12" id="KW-0028">Amino-acid biosynthesis</keyword>
<evidence type="ECO:0000256" key="1">
    <source>
        <dbReference type="ARBA" id="ARBA00004873"/>
    </source>
</evidence>
<dbReference type="OrthoDB" id="9803598at2"/>
<feature type="domain" description="Chorismate-utilising enzyme C-terminal" evidence="13">
    <location>
        <begin position="256"/>
        <end position="515"/>
    </location>
</feature>
<dbReference type="GO" id="GO:0046872">
    <property type="term" value="F:metal ion binding"/>
    <property type="evidence" value="ECO:0007669"/>
    <property type="project" value="UniProtKB-KW"/>
</dbReference>
<evidence type="ECO:0000259" key="13">
    <source>
        <dbReference type="Pfam" id="PF00425"/>
    </source>
</evidence>
<comment type="subunit">
    <text evidence="3 12">Heterotetramer consisting of two non-identical subunits: a beta subunit (TrpG) and a large alpha subunit (TrpE).</text>
</comment>
<dbReference type="PRINTS" id="PR00095">
    <property type="entry name" value="ANTSNTHASEI"/>
</dbReference>
<dbReference type="InterPro" id="IPR006805">
    <property type="entry name" value="Anth_synth_I_N"/>
</dbReference>
<keyword evidence="16" id="KW-1185">Reference proteome</keyword>
<evidence type="ECO:0000256" key="2">
    <source>
        <dbReference type="ARBA" id="ARBA00009562"/>
    </source>
</evidence>
<gene>
    <name evidence="12 15" type="primary">trpE</name>
    <name evidence="15" type="ORF">KS4_15780</name>
</gene>
<dbReference type="InterPro" id="IPR015890">
    <property type="entry name" value="Chorismate_C"/>
</dbReference>
<reference evidence="15 16" key="1">
    <citation type="submission" date="2019-02" db="EMBL/GenBank/DDBJ databases">
        <title>Deep-cultivation of Planctomycetes and their phenomic and genomic characterization uncovers novel biology.</title>
        <authorList>
            <person name="Wiegand S."/>
            <person name="Jogler M."/>
            <person name="Boedeker C."/>
            <person name="Pinto D."/>
            <person name="Vollmers J."/>
            <person name="Rivas-Marin E."/>
            <person name="Kohn T."/>
            <person name="Peeters S.H."/>
            <person name="Heuer A."/>
            <person name="Rast P."/>
            <person name="Oberbeckmann S."/>
            <person name="Bunk B."/>
            <person name="Jeske O."/>
            <person name="Meyerdierks A."/>
            <person name="Storesund J.E."/>
            <person name="Kallscheuer N."/>
            <person name="Luecker S."/>
            <person name="Lage O.M."/>
            <person name="Pohl T."/>
            <person name="Merkel B.J."/>
            <person name="Hornburger P."/>
            <person name="Mueller R.-W."/>
            <person name="Bruemmer F."/>
            <person name="Labrenz M."/>
            <person name="Spormann A.M."/>
            <person name="Op den Camp H."/>
            <person name="Overmann J."/>
            <person name="Amann R."/>
            <person name="Jetten M.S.M."/>
            <person name="Mascher T."/>
            <person name="Medema M.H."/>
            <person name="Devos D.P."/>
            <person name="Kaster A.-K."/>
            <person name="Ovreas L."/>
            <person name="Rohde M."/>
            <person name="Galperin M.Y."/>
            <person name="Jogler C."/>
        </authorList>
    </citation>
    <scope>NUCLEOTIDE SEQUENCE [LARGE SCALE GENOMIC DNA]</scope>
    <source>
        <strain evidence="15 16">KS4</strain>
    </source>
</reference>
<dbReference type="Pfam" id="PF04715">
    <property type="entry name" value="Anth_synt_I_N"/>
    <property type="match status" value="1"/>
</dbReference>
<evidence type="ECO:0000313" key="16">
    <source>
        <dbReference type="Proteomes" id="UP000317369"/>
    </source>
</evidence>
<sequence>MPYQLPDFESFEKLALQDHPPSDSPLIPVCRRLFSDTLTPVLAYRRLIRNDPRMAPSFLFESVVDGDRVGRYSYVGAHPIMQIIARGHNVEVLDHSGAGHTKSIISEDPLMEMKRLIDNWKLLLPDETQIKLPDFTGGWVGFAGYDTVRYLEPEKLNNPPTDDRNLPDLHMQLYNDLVAFDHVQKVILLITHVQPDDYASIHKAYDAAVSKLDEMTHALVGHSHIEDSETSLLSGGHINLTSPPCKLPPSNMGEGGYQQAVNKVKDYIKAGDAFQIVPSQRFEINTKADPFDIYRALRVVNPSPYMFYLQIDGGMLIGSSPEILCRVQNNQVTNRPLAGTRKRGKTKEEDLALEKDLLSDNKEIAEHVMLVDLGRNDVGRIAQQGSVEILETLQIERYSHVMHISSTVVGDLQQGRDCWDALRMSLPVGTVSGAPKIRAMQIIDELEPTRRGPYAGAAGYADFAGNMDMAIALRTMVAMPNDKAEKGEWSIHLQAGAGIVYDSDPDSEHQETVNKAAALAKAIDVAEAAFIR</sequence>
<dbReference type="KEGG" id="pcor:KS4_15780"/>
<evidence type="ECO:0000256" key="5">
    <source>
        <dbReference type="ARBA" id="ARBA00020653"/>
    </source>
</evidence>
<dbReference type="Proteomes" id="UP000317369">
    <property type="component" value="Chromosome"/>
</dbReference>
<comment type="catalytic activity">
    <reaction evidence="11 12">
        <text>chorismate + L-glutamine = anthranilate + pyruvate + L-glutamate + H(+)</text>
        <dbReference type="Rhea" id="RHEA:21732"/>
        <dbReference type="ChEBI" id="CHEBI:15361"/>
        <dbReference type="ChEBI" id="CHEBI:15378"/>
        <dbReference type="ChEBI" id="CHEBI:16567"/>
        <dbReference type="ChEBI" id="CHEBI:29748"/>
        <dbReference type="ChEBI" id="CHEBI:29985"/>
        <dbReference type="ChEBI" id="CHEBI:58359"/>
        <dbReference type="EC" id="4.1.3.27"/>
    </reaction>
</comment>
<evidence type="ECO:0000256" key="10">
    <source>
        <dbReference type="ARBA" id="ARBA00025634"/>
    </source>
</evidence>
<keyword evidence="9 12" id="KW-0456">Lyase</keyword>
<dbReference type="PANTHER" id="PTHR11236">
    <property type="entry name" value="AMINOBENZOATE/ANTHRANILATE SYNTHASE"/>
    <property type="match status" value="1"/>
</dbReference>
<evidence type="ECO:0000256" key="6">
    <source>
        <dbReference type="ARBA" id="ARBA00022605"/>
    </source>
</evidence>
<comment type="function">
    <text evidence="10 12">Part of a heterotetrameric complex that catalyzes the two-step biosynthesis of anthranilate, an intermediate in the biosynthesis of L-tryptophan. In the first step, the glutamine-binding beta subunit (TrpG) of anthranilate synthase (AS) provides the glutamine amidotransferase activity which generates ammonia as a substrate that, along with chorismate, is used in the second step, catalyzed by the large alpha subunit of AS (TrpE) to produce anthranilate. In the absence of TrpG, TrpE can synthesize anthranilate directly from chorismate and high concentrations of ammonia.</text>
</comment>
<evidence type="ECO:0000256" key="11">
    <source>
        <dbReference type="ARBA" id="ARBA00047683"/>
    </source>
</evidence>
<keyword evidence="7 12" id="KW-0822">Tryptophan biosynthesis</keyword>
<keyword evidence="12" id="KW-0460">Magnesium</keyword>
<accession>A0A517YTI3</accession>
<evidence type="ECO:0000256" key="4">
    <source>
        <dbReference type="ARBA" id="ARBA00012266"/>
    </source>
</evidence>
<feature type="domain" description="Anthranilate synthase component I N-terminal" evidence="14">
    <location>
        <begin position="36"/>
        <end position="187"/>
    </location>
</feature>
<dbReference type="InterPro" id="IPR005801">
    <property type="entry name" value="ADC_synthase"/>
</dbReference>
<evidence type="ECO:0000256" key="12">
    <source>
        <dbReference type="RuleBase" id="RU364045"/>
    </source>
</evidence>
<proteinExistence type="inferred from homology"/>